<dbReference type="STRING" id="693979.Bache_0485"/>
<proteinExistence type="predicted"/>
<dbReference type="AlphaFoldDB" id="E6SVK0"/>
<dbReference type="KEGG" id="bhl:Bache_0485"/>
<dbReference type="PATRIC" id="fig|693979.3.peg.521"/>
<name>E6SVK0_BACT6</name>
<evidence type="ECO:0000313" key="1">
    <source>
        <dbReference type="EMBL" id="ADV42510.1"/>
    </source>
</evidence>
<organism evidence="1 2">
    <name type="scientific">Bacteroides helcogenes (strain ATCC 35417 / DSM 20613 / JCM 6297 / CCUG 15421 / P 36-108)</name>
    <dbReference type="NCBI Taxonomy" id="693979"/>
    <lineage>
        <taxon>Bacteria</taxon>
        <taxon>Pseudomonadati</taxon>
        <taxon>Bacteroidota</taxon>
        <taxon>Bacteroidia</taxon>
        <taxon>Bacteroidales</taxon>
        <taxon>Bacteroidaceae</taxon>
        <taxon>Bacteroides</taxon>
    </lineage>
</organism>
<evidence type="ECO:0000313" key="2">
    <source>
        <dbReference type="Proteomes" id="UP000008630"/>
    </source>
</evidence>
<dbReference type="HOGENOM" id="CLU_064655_0_0_10"/>
<dbReference type="OrthoDB" id="1466667at2"/>
<dbReference type="RefSeq" id="WP_013546126.1">
    <property type="nucleotide sequence ID" value="NC_014933.1"/>
</dbReference>
<protein>
    <submittedName>
        <fullName evidence="1">Cell division protein FtsQ</fullName>
    </submittedName>
</protein>
<reference evidence="1 2" key="2">
    <citation type="journal article" date="2011" name="Stand. Genomic Sci.">
        <title>Complete genome sequence of Bacteroides helcogenes type strain (P 36-108).</title>
        <authorList>
            <person name="Pati A."/>
            <person name="Gronow S."/>
            <person name="Zeytun A."/>
            <person name="Lapidus A."/>
            <person name="Nolan M."/>
            <person name="Hammon N."/>
            <person name="Deshpande S."/>
            <person name="Cheng J.F."/>
            <person name="Tapia R."/>
            <person name="Han C."/>
            <person name="Goodwin L."/>
            <person name="Pitluck S."/>
            <person name="Liolios K."/>
            <person name="Pagani I."/>
            <person name="Ivanova N."/>
            <person name="Mavromatis K."/>
            <person name="Chen A."/>
            <person name="Palaniappan K."/>
            <person name="Land M."/>
            <person name="Hauser L."/>
            <person name="Chang Y.J."/>
            <person name="Jeffries C.D."/>
            <person name="Detter J.C."/>
            <person name="Brambilla E."/>
            <person name="Rohde M."/>
            <person name="Goker M."/>
            <person name="Woyke T."/>
            <person name="Bristow J."/>
            <person name="Eisen J.A."/>
            <person name="Markowitz V."/>
            <person name="Hugenholtz P."/>
            <person name="Kyrpides N.C."/>
            <person name="Klenk H.P."/>
            <person name="Lucas S."/>
        </authorList>
    </citation>
    <scope>NUCLEOTIDE SEQUENCE [LARGE SCALE GENOMIC DNA]</scope>
    <source>
        <strain evidence="2">ATCC 35417 / DSM 20613 / JCM 6297 / CCUG 15421 / P 36-108</strain>
    </source>
</reference>
<dbReference type="eggNOG" id="COG1589">
    <property type="taxonomic scope" value="Bacteria"/>
</dbReference>
<sequence length="247" mass="28184">MIKRILLSIVLLLIIAYLVMAVTTFNRKSADRKCHDIELAIKDTVYAGFITKKEVATLLDKKGITPIGKSLGRIRTKTLERELAKHPLIDRVECYKTPSGKLCIEVTQRIPILRVMSANGDNYYLDNKGTVMPPDAKCIAHLAIVTGNVEKSFAMRDLYKFGVFLQKNPFWNAQIEQINVLPGRNIELVPRVGEHLIYLGKLDGFEQKLQRVKMFYERALNQVGWNKYSRISVEFGNQIICTKREGN</sequence>
<reference key="1">
    <citation type="submission" date="2010-11" db="EMBL/GenBank/DDBJ databases">
        <title>The complete genome of Bacteroides helcogenes P 36-108.</title>
        <authorList>
            <consortium name="US DOE Joint Genome Institute (JGI-PGF)"/>
            <person name="Lucas S."/>
            <person name="Copeland A."/>
            <person name="Lapidus A."/>
            <person name="Bruce D."/>
            <person name="Goodwin L."/>
            <person name="Pitluck S."/>
            <person name="Kyrpides N."/>
            <person name="Mavromatis K."/>
            <person name="Ivanova N."/>
            <person name="Zeytun A."/>
            <person name="Brettin T."/>
            <person name="Detter J.C."/>
            <person name="Tapia R."/>
            <person name="Han C."/>
            <person name="Land M."/>
            <person name="Hauser L."/>
            <person name="Markowitz V."/>
            <person name="Cheng J.-F."/>
            <person name="Hugenholtz P."/>
            <person name="Woyke T."/>
            <person name="Wu D."/>
            <person name="Gronow S."/>
            <person name="Wellnitz S."/>
            <person name="Brambilla E."/>
            <person name="Klenk H.-P."/>
            <person name="Eisen J.A."/>
        </authorList>
    </citation>
    <scope>NUCLEOTIDE SEQUENCE</scope>
    <source>
        <strain>P 36-108</strain>
    </source>
</reference>
<accession>E6SVK0</accession>
<gene>
    <name evidence="1" type="ordered locus">Bache_0485</name>
</gene>
<keyword evidence="2" id="KW-1185">Reference proteome</keyword>
<keyword evidence="1" id="KW-0132">Cell division</keyword>
<keyword evidence="1" id="KW-0131">Cell cycle</keyword>
<dbReference type="Proteomes" id="UP000008630">
    <property type="component" value="Chromosome"/>
</dbReference>
<dbReference type="GO" id="GO:0051301">
    <property type="term" value="P:cell division"/>
    <property type="evidence" value="ECO:0007669"/>
    <property type="project" value="UniProtKB-KW"/>
</dbReference>
<dbReference type="EMBL" id="CP002352">
    <property type="protein sequence ID" value="ADV42510.1"/>
    <property type="molecule type" value="Genomic_DNA"/>
</dbReference>